<dbReference type="Proteomes" id="UP001187192">
    <property type="component" value="Unassembled WGS sequence"/>
</dbReference>
<evidence type="ECO:0000313" key="3">
    <source>
        <dbReference type="Proteomes" id="UP001187192"/>
    </source>
</evidence>
<evidence type="ECO:0000313" key="2">
    <source>
        <dbReference type="EMBL" id="GMN51475.1"/>
    </source>
</evidence>
<sequence length="135" mass="14081">MLPNLGVIVFVIRFVRGASRTPRARSSNPGVDVVALYSCEEKCCSICASNVLISSGIMFRIMTSTFIVPGGTGPSGGGGSSGFERQAGVVFLLELDPCAVCCCAHLSVTIGVFPGVERGCIRAIGLYTVFCIPRG</sequence>
<feature type="signal peptide" evidence="1">
    <location>
        <begin position="1"/>
        <end position="17"/>
    </location>
</feature>
<name>A0AA88DB89_FICCA</name>
<dbReference type="EMBL" id="BTGU01000037">
    <property type="protein sequence ID" value="GMN51475.1"/>
    <property type="molecule type" value="Genomic_DNA"/>
</dbReference>
<keyword evidence="1" id="KW-0732">Signal</keyword>
<evidence type="ECO:0000256" key="1">
    <source>
        <dbReference type="SAM" id="SignalP"/>
    </source>
</evidence>
<protein>
    <recommendedName>
        <fullName evidence="4">Secreted protein</fullName>
    </recommendedName>
</protein>
<reference evidence="2" key="1">
    <citation type="submission" date="2023-07" db="EMBL/GenBank/DDBJ databases">
        <title>draft genome sequence of fig (Ficus carica).</title>
        <authorList>
            <person name="Takahashi T."/>
            <person name="Nishimura K."/>
        </authorList>
    </citation>
    <scope>NUCLEOTIDE SEQUENCE</scope>
</reference>
<accession>A0AA88DB89</accession>
<gene>
    <name evidence="2" type="ORF">TIFTF001_020625</name>
</gene>
<feature type="chain" id="PRO_5041705286" description="Secreted protein" evidence="1">
    <location>
        <begin position="18"/>
        <end position="135"/>
    </location>
</feature>
<organism evidence="2 3">
    <name type="scientific">Ficus carica</name>
    <name type="common">Common fig</name>
    <dbReference type="NCBI Taxonomy" id="3494"/>
    <lineage>
        <taxon>Eukaryota</taxon>
        <taxon>Viridiplantae</taxon>
        <taxon>Streptophyta</taxon>
        <taxon>Embryophyta</taxon>
        <taxon>Tracheophyta</taxon>
        <taxon>Spermatophyta</taxon>
        <taxon>Magnoliopsida</taxon>
        <taxon>eudicotyledons</taxon>
        <taxon>Gunneridae</taxon>
        <taxon>Pentapetalae</taxon>
        <taxon>rosids</taxon>
        <taxon>fabids</taxon>
        <taxon>Rosales</taxon>
        <taxon>Moraceae</taxon>
        <taxon>Ficeae</taxon>
        <taxon>Ficus</taxon>
    </lineage>
</organism>
<comment type="caution">
    <text evidence="2">The sequence shown here is derived from an EMBL/GenBank/DDBJ whole genome shotgun (WGS) entry which is preliminary data.</text>
</comment>
<keyword evidence="3" id="KW-1185">Reference proteome</keyword>
<dbReference type="AlphaFoldDB" id="A0AA88DB89"/>
<evidence type="ECO:0008006" key="4">
    <source>
        <dbReference type="Google" id="ProtNLM"/>
    </source>
</evidence>
<proteinExistence type="predicted"/>